<evidence type="ECO:0000256" key="1">
    <source>
        <dbReference type="SAM" id="MobiDB-lite"/>
    </source>
</evidence>
<sequence length="282" mass="31739">MLLILPPGPPPSLSPPPEPAATAAAAPPPPPPPPPPQPQPSPPPPTTKTGTKDYNTSVMSQIEGSDFEDSSSSFEPSSDTMSEESDVDDPEPRRKRRKKISYTRSKNTTNHLLPSFIWSHISHHSVNFIEYLKKSATATIIFNLWLVDLFVKLIKEHNIALFKPNKDECDLCLSYKLHNVSDDDYNAHQLKKERARQEKSVDKKEAEEVAQRHVLITFIVCYERIPNLTGEQSDGITVFRIPPMTSLMLHRCRTGAINLWRWWQSPSVNLIGSCIGRELADE</sequence>
<proteinExistence type="predicted"/>
<dbReference type="Proteomes" id="UP001148838">
    <property type="component" value="Unassembled WGS sequence"/>
</dbReference>
<reference evidence="2 3" key="1">
    <citation type="journal article" date="2022" name="Allergy">
        <title>Genome assembly and annotation of Periplaneta americana reveal a comprehensive cockroach allergen profile.</title>
        <authorList>
            <person name="Wang L."/>
            <person name="Xiong Q."/>
            <person name="Saelim N."/>
            <person name="Wang L."/>
            <person name="Nong W."/>
            <person name="Wan A.T."/>
            <person name="Shi M."/>
            <person name="Liu X."/>
            <person name="Cao Q."/>
            <person name="Hui J.H.L."/>
            <person name="Sookrung N."/>
            <person name="Leung T.F."/>
            <person name="Tungtrongchitr A."/>
            <person name="Tsui S.K.W."/>
        </authorList>
    </citation>
    <scope>NUCLEOTIDE SEQUENCE [LARGE SCALE GENOMIC DNA]</scope>
    <source>
        <strain evidence="2">PWHHKU_190912</strain>
    </source>
</reference>
<accession>A0ABQ8SDE1</accession>
<dbReference type="EMBL" id="JAJSOF020000029">
    <property type="protein sequence ID" value="KAJ4432117.1"/>
    <property type="molecule type" value="Genomic_DNA"/>
</dbReference>
<feature type="compositionally biased region" description="Pro residues" evidence="1">
    <location>
        <begin position="1"/>
        <end position="19"/>
    </location>
</feature>
<feature type="compositionally biased region" description="Polar residues" evidence="1">
    <location>
        <begin position="47"/>
        <end position="63"/>
    </location>
</feature>
<evidence type="ECO:0000313" key="3">
    <source>
        <dbReference type="Proteomes" id="UP001148838"/>
    </source>
</evidence>
<evidence type="ECO:0000313" key="2">
    <source>
        <dbReference type="EMBL" id="KAJ4432117.1"/>
    </source>
</evidence>
<gene>
    <name evidence="2" type="ORF">ANN_20732</name>
</gene>
<comment type="caution">
    <text evidence="2">The sequence shown here is derived from an EMBL/GenBank/DDBJ whole genome shotgun (WGS) entry which is preliminary data.</text>
</comment>
<name>A0ABQ8SDE1_PERAM</name>
<keyword evidence="3" id="KW-1185">Reference proteome</keyword>
<organism evidence="2 3">
    <name type="scientific">Periplaneta americana</name>
    <name type="common">American cockroach</name>
    <name type="synonym">Blatta americana</name>
    <dbReference type="NCBI Taxonomy" id="6978"/>
    <lineage>
        <taxon>Eukaryota</taxon>
        <taxon>Metazoa</taxon>
        <taxon>Ecdysozoa</taxon>
        <taxon>Arthropoda</taxon>
        <taxon>Hexapoda</taxon>
        <taxon>Insecta</taxon>
        <taxon>Pterygota</taxon>
        <taxon>Neoptera</taxon>
        <taxon>Polyneoptera</taxon>
        <taxon>Dictyoptera</taxon>
        <taxon>Blattodea</taxon>
        <taxon>Blattoidea</taxon>
        <taxon>Blattidae</taxon>
        <taxon>Blattinae</taxon>
        <taxon>Periplaneta</taxon>
    </lineage>
</organism>
<feature type="compositionally biased region" description="Low complexity" evidence="1">
    <location>
        <begin position="70"/>
        <end position="80"/>
    </location>
</feature>
<dbReference type="SUPFAM" id="SSF101447">
    <property type="entry name" value="Formin homology 2 domain (FH2 domain)"/>
    <property type="match status" value="1"/>
</dbReference>
<feature type="compositionally biased region" description="Pro residues" evidence="1">
    <location>
        <begin position="26"/>
        <end position="46"/>
    </location>
</feature>
<protein>
    <submittedName>
        <fullName evidence="2">Uncharacterized protein</fullName>
    </submittedName>
</protein>
<feature type="region of interest" description="Disordered" evidence="1">
    <location>
        <begin position="1"/>
        <end position="103"/>
    </location>
</feature>